<dbReference type="OrthoDB" id="8636886at2"/>
<dbReference type="RefSeq" id="WP_003812615.1">
    <property type="nucleotide sequence ID" value="NC_019382.1"/>
</dbReference>
<evidence type="ECO:0000313" key="2">
    <source>
        <dbReference type="Proteomes" id="UP000007564"/>
    </source>
</evidence>
<sequence length="90" mass="9820">MQRDFDLVVAILRTIADADLPALAIDQIETAVVDENGNGVAVEWVAHHLDIMADAGLVKAVDGGAWRLTWQGYDALEQDDEDEDDDALPM</sequence>
<name>A0A0C6P1K6_BORBO</name>
<dbReference type="Proteomes" id="UP000007564">
    <property type="component" value="Chromosome"/>
</dbReference>
<evidence type="ECO:0000313" key="1">
    <source>
        <dbReference type="EMBL" id="CCJ53288.1"/>
    </source>
</evidence>
<protein>
    <recommendedName>
        <fullName evidence="3">DUF2513 domain-containing protein</fullName>
    </recommendedName>
</protein>
<reference evidence="1 2" key="1">
    <citation type="journal article" date="2012" name="BMC Genomics">
        <title>Comparative genomics of the classical Bordetella subspecies: the evolution and exchange of virulence-associated diversity amongst closely related pathogens.</title>
        <authorList>
            <person name="Park J."/>
            <person name="Zhang Y."/>
            <person name="Buboltz A.M."/>
            <person name="Zhang X."/>
            <person name="Schuster S.C."/>
            <person name="Ahuja U."/>
            <person name="Liu M."/>
            <person name="Miller J.F."/>
            <person name="Sebaihia M."/>
            <person name="Bentley S.D."/>
            <person name="Parkhill J."/>
            <person name="Harvill E.T."/>
        </authorList>
    </citation>
    <scope>NUCLEOTIDE SEQUENCE [LARGE SCALE GENOMIC DNA]</scope>
    <source>
        <strain evidence="1 2">253</strain>
    </source>
</reference>
<dbReference type="AlphaFoldDB" id="A0A0C6P1K6"/>
<dbReference type="InterPro" id="IPR036388">
    <property type="entry name" value="WH-like_DNA-bd_sf"/>
</dbReference>
<dbReference type="Gene3D" id="1.10.10.10">
    <property type="entry name" value="Winged helix-like DNA-binding domain superfamily/Winged helix DNA-binding domain"/>
    <property type="match status" value="1"/>
</dbReference>
<dbReference type="GeneID" id="93203731"/>
<organism evidence="1 2">
    <name type="scientific">Bordetella bronchiseptica 253</name>
    <dbReference type="NCBI Taxonomy" id="568707"/>
    <lineage>
        <taxon>Bacteria</taxon>
        <taxon>Pseudomonadati</taxon>
        <taxon>Pseudomonadota</taxon>
        <taxon>Betaproteobacteria</taxon>
        <taxon>Burkholderiales</taxon>
        <taxon>Alcaligenaceae</taxon>
        <taxon>Bordetella</taxon>
    </lineage>
</organism>
<dbReference type="EMBL" id="HE965806">
    <property type="protein sequence ID" value="CCJ53288.1"/>
    <property type="molecule type" value="Genomic_DNA"/>
</dbReference>
<dbReference type="KEGG" id="bbh:BN112_1371"/>
<proteinExistence type="predicted"/>
<dbReference type="HOGENOM" id="CLU_2434986_0_0_4"/>
<accession>A0A0C6P1K6</accession>
<evidence type="ECO:0008006" key="3">
    <source>
        <dbReference type="Google" id="ProtNLM"/>
    </source>
</evidence>
<gene>
    <name evidence="1" type="ORF">BN112_1371</name>
</gene>